<dbReference type="RefSeq" id="WP_074256916.1">
    <property type="nucleotide sequence ID" value="NZ_FSRL01000001.1"/>
</dbReference>
<evidence type="ECO:0000313" key="2">
    <source>
        <dbReference type="EMBL" id="SIO13208.1"/>
    </source>
</evidence>
<feature type="compositionally biased region" description="Basic and acidic residues" evidence="1">
    <location>
        <begin position="90"/>
        <end position="105"/>
    </location>
</feature>
<keyword evidence="3" id="KW-1185">Reference proteome</keyword>
<protein>
    <submittedName>
        <fullName evidence="2">FlgN protein</fullName>
    </submittedName>
</protein>
<dbReference type="InterPro" id="IPR036679">
    <property type="entry name" value="FlgN-like_sf"/>
</dbReference>
<proteinExistence type="predicted"/>
<dbReference type="GO" id="GO:0044780">
    <property type="term" value="P:bacterial-type flagellum assembly"/>
    <property type="evidence" value="ECO:0007669"/>
    <property type="project" value="InterPro"/>
</dbReference>
<dbReference type="SUPFAM" id="SSF140566">
    <property type="entry name" value="FlgN-like"/>
    <property type="match status" value="1"/>
</dbReference>
<feature type="region of interest" description="Disordered" evidence="1">
    <location>
        <begin position="90"/>
        <end position="117"/>
    </location>
</feature>
<gene>
    <name evidence="2" type="ORF">SAMN05444002_2959</name>
</gene>
<reference evidence="3" key="1">
    <citation type="submission" date="2016-11" db="EMBL/GenBank/DDBJ databases">
        <authorList>
            <person name="Varghese N."/>
            <person name="Submissions S."/>
        </authorList>
    </citation>
    <scope>NUCLEOTIDE SEQUENCE [LARGE SCALE GENOMIC DNA]</scope>
    <source>
        <strain evidence="3">DSM 29440</strain>
    </source>
</reference>
<dbReference type="Proteomes" id="UP000184932">
    <property type="component" value="Unassembled WGS sequence"/>
</dbReference>
<evidence type="ECO:0000313" key="3">
    <source>
        <dbReference type="Proteomes" id="UP000184932"/>
    </source>
</evidence>
<accession>A0A1N6H069</accession>
<organism evidence="2 3">
    <name type="scientific">Vannielia litorea</name>
    <dbReference type="NCBI Taxonomy" id="1217970"/>
    <lineage>
        <taxon>Bacteria</taxon>
        <taxon>Pseudomonadati</taxon>
        <taxon>Pseudomonadota</taxon>
        <taxon>Alphaproteobacteria</taxon>
        <taxon>Rhodobacterales</taxon>
        <taxon>Paracoccaceae</taxon>
        <taxon>Vannielia</taxon>
    </lineage>
</organism>
<dbReference type="STRING" id="1217970.SAMN05444002_2959"/>
<evidence type="ECO:0000256" key="1">
    <source>
        <dbReference type="SAM" id="MobiDB-lite"/>
    </source>
</evidence>
<dbReference type="OrthoDB" id="7862860at2"/>
<dbReference type="EMBL" id="FSRL01000001">
    <property type="protein sequence ID" value="SIO13208.1"/>
    <property type="molecule type" value="Genomic_DNA"/>
</dbReference>
<dbReference type="AlphaFoldDB" id="A0A1N6H069"/>
<sequence>MADNMELYERAQALMAAEREALKGADFEQLEALYEQKHDLLKEIEARADTLTRSQIEALSVSARGNDRLLDAAQRGLRAVARRLSETRRAAEHLDTYTDKGKRQDLGPVRSSFERRA</sequence>
<dbReference type="Gene3D" id="1.20.58.300">
    <property type="entry name" value="FlgN-like"/>
    <property type="match status" value="1"/>
</dbReference>
<name>A0A1N6H069_9RHOB</name>